<dbReference type="CDD" id="cd04645">
    <property type="entry name" value="LbH_gamma_CA_like"/>
    <property type="match status" value="1"/>
</dbReference>
<dbReference type="PANTHER" id="PTHR13061:SF29">
    <property type="entry name" value="GAMMA CARBONIC ANHYDRASE-LIKE 1, MITOCHONDRIAL-RELATED"/>
    <property type="match status" value="1"/>
</dbReference>
<gene>
    <name evidence="1" type="ORF">SAMN04488692_1307</name>
</gene>
<dbReference type="GO" id="GO:0016740">
    <property type="term" value="F:transferase activity"/>
    <property type="evidence" value="ECO:0007669"/>
    <property type="project" value="UniProtKB-KW"/>
</dbReference>
<dbReference type="Gene3D" id="2.160.10.10">
    <property type="entry name" value="Hexapeptide repeat proteins"/>
    <property type="match status" value="1"/>
</dbReference>
<dbReference type="Pfam" id="PF00132">
    <property type="entry name" value="Hexapep"/>
    <property type="match status" value="1"/>
</dbReference>
<dbReference type="InterPro" id="IPR050484">
    <property type="entry name" value="Transf_Hexapept/Carb_Anhydrase"/>
</dbReference>
<dbReference type="STRING" id="321763.SAMN04488692_1307"/>
<dbReference type="EMBL" id="FNGO01000030">
    <property type="protein sequence ID" value="SDM37036.1"/>
    <property type="molecule type" value="Genomic_DNA"/>
</dbReference>
<evidence type="ECO:0000313" key="2">
    <source>
        <dbReference type="Proteomes" id="UP000199476"/>
    </source>
</evidence>
<dbReference type="PANTHER" id="PTHR13061">
    <property type="entry name" value="DYNACTIN SUBUNIT P25"/>
    <property type="match status" value="1"/>
</dbReference>
<protein>
    <submittedName>
        <fullName evidence="1">Carbonic anhydrase or acetyltransferase, isoleucine patch superfamily</fullName>
    </submittedName>
</protein>
<dbReference type="Proteomes" id="UP000199476">
    <property type="component" value="Unassembled WGS sequence"/>
</dbReference>
<accession>A0A1G9SNI6</accession>
<reference evidence="1 2" key="1">
    <citation type="submission" date="2016-10" db="EMBL/GenBank/DDBJ databases">
        <authorList>
            <person name="de Groot N.N."/>
        </authorList>
    </citation>
    <scope>NUCLEOTIDE SEQUENCE [LARGE SCALE GENOMIC DNA]</scope>
    <source>
        <strain evidence="1 2">SLAS-1</strain>
    </source>
</reference>
<dbReference type="InterPro" id="IPR047324">
    <property type="entry name" value="LbH_gamma_CA-like"/>
</dbReference>
<organism evidence="1 2">
    <name type="scientific">Halarsenatibacter silvermanii</name>
    <dbReference type="NCBI Taxonomy" id="321763"/>
    <lineage>
        <taxon>Bacteria</taxon>
        <taxon>Bacillati</taxon>
        <taxon>Bacillota</taxon>
        <taxon>Clostridia</taxon>
        <taxon>Halanaerobiales</taxon>
        <taxon>Halarsenatibacteraceae</taxon>
        <taxon>Halarsenatibacter</taxon>
    </lineage>
</organism>
<sequence>MKYEFNGKKPAEEHNVFIAPGAHIIGDVKLKNNSSVWYNTVIRADLNEIIIGSESNIQDNSTVHCYYEIPAIIESRVTVGHNSVLHGCHIEENCLIGMGAKIMNEAKIGSGSIIGAGTVVPEGKKIPQNSLVLGTPGKVVRDITAEERGKMKERIEEYVEMSQEHAEVDRIN</sequence>
<keyword evidence="2" id="KW-1185">Reference proteome</keyword>
<evidence type="ECO:0000313" key="1">
    <source>
        <dbReference type="EMBL" id="SDM37036.1"/>
    </source>
</evidence>
<dbReference type="InterPro" id="IPR011004">
    <property type="entry name" value="Trimer_LpxA-like_sf"/>
</dbReference>
<dbReference type="OrthoDB" id="9803036at2"/>
<keyword evidence="1" id="KW-0808">Transferase</keyword>
<dbReference type="SUPFAM" id="SSF51161">
    <property type="entry name" value="Trimeric LpxA-like enzymes"/>
    <property type="match status" value="1"/>
</dbReference>
<dbReference type="InterPro" id="IPR001451">
    <property type="entry name" value="Hexapep"/>
</dbReference>
<dbReference type="AlphaFoldDB" id="A0A1G9SNI6"/>
<proteinExistence type="predicted"/>
<name>A0A1G9SNI6_9FIRM</name>
<dbReference type="RefSeq" id="WP_089761970.1">
    <property type="nucleotide sequence ID" value="NZ_FNGO01000030.1"/>
</dbReference>